<reference evidence="4 5" key="1">
    <citation type="journal article" date="2014" name="Appl. Environ. Microbiol.">
        <title>Insights into the Microbial Degradation of Rubber and Gutta-Percha by Analysis of the Complete Genome of Nocardia nova SH22a.</title>
        <authorList>
            <person name="Luo Q."/>
            <person name="Hiessl S."/>
            <person name="Poehlein A."/>
            <person name="Daniel R."/>
            <person name="Steinbuchel A."/>
        </authorList>
    </citation>
    <scope>NUCLEOTIDE SEQUENCE [LARGE SCALE GENOMIC DNA]</scope>
    <source>
        <strain evidence="4">SH22a</strain>
    </source>
</reference>
<dbReference type="InterPro" id="IPR011051">
    <property type="entry name" value="RmlC_Cupin_sf"/>
</dbReference>
<dbReference type="STRING" id="1415166.NONO_c28970"/>
<dbReference type="SMART" id="SM00530">
    <property type="entry name" value="HTH_XRE"/>
    <property type="match status" value="1"/>
</dbReference>
<dbReference type="AlphaFoldDB" id="W5TKB3"/>
<keyword evidence="5" id="KW-1185">Reference proteome</keyword>
<dbReference type="Proteomes" id="UP000019150">
    <property type="component" value="Chromosome"/>
</dbReference>
<gene>
    <name evidence="4" type="ORF">NONO_c28970</name>
</gene>
<dbReference type="HOGENOM" id="CLU_085376_5_2_11"/>
<evidence type="ECO:0000313" key="4">
    <source>
        <dbReference type="EMBL" id="AHH17686.1"/>
    </source>
</evidence>
<feature type="region of interest" description="Disordered" evidence="2">
    <location>
        <begin position="1"/>
        <end position="24"/>
    </location>
</feature>
<dbReference type="SUPFAM" id="SSF47413">
    <property type="entry name" value="lambda repressor-like DNA-binding domains"/>
    <property type="match status" value="1"/>
</dbReference>
<dbReference type="SUPFAM" id="SSF51182">
    <property type="entry name" value="RmlC-like cupins"/>
    <property type="match status" value="1"/>
</dbReference>
<dbReference type="InterPro" id="IPR050807">
    <property type="entry name" value="TransReg_Diox_bact_type"/>
</dbReference>
<evidence type="ECO:0000256" key="1">
    <source>
        <dbReference type="ARBA" id="ARBA00023125"/>
    </source>
</evidence>
<evidence type="ECO:0000256" key="2">
    <source>
        <dbReference type="SAM" id="MobiDB-lite"/>
    </source>
</evidence>
<dbReference type="GO" id="GO:0003677">
    <property type="term" value="F:DNA binding"/>
    <property type="evidence" value="ECO:0007669"/>
    <property type="project" value="UniProtKB-KW"/>
</dbReference>
<feature type="domain" description="HTH cro/C1-type" evidence="3">
    <location>
        <begin position="37"/>
        <end position="91"/>
    </location>
</feature>
<dbReference type="EMBL" id="CP006850">
    <property type="protein sequence ID" value="AHH17686.1"/>
    <property type="molecule type" value="Genomic_DNA"/>
</dbReference>
<dbReference type="PANTHER" id="PTHR46797">
    <property type="entry name" value="HTH-TYPE TRANSCRIPTIONAL REGULATOR"/>
    <property type="match status" value="1"/>
</dbReference>
<proteinExistence type="predicted"/>
<dbReference type="Pfam" id="PF01381">
    <property type="entry name" value="HTH_3"/>
    <property type="match status" value="1"/>
</dbReference>
<dbReference type="CDD" id="cd02209">
    <property type="entry name" value="cupin_XRE_C"/>
    <property type="match status" value="1"/>
</dbReference>
<dbReference type="PROSITE" id="PS50943">
    <property type="entry name" value="HTH_CROC1"/>
    <property type="match status" value="1"/>
</dbReference>
<organism evidence="4 5">
    <name type="scientific">Nocardia nova SH22a</name>
    <dbReference type="NCBI Taxonomy" id="1415166"/>
    <lineage>
        <taxon>Bacteria</taxon>
        <taxon>Bacillati</taxon>
        <taxon>Actinomycetota</taxon>
        <taxon>Actinomycetes</taxon>
        <taxon>Mycobacteriales</taxon>
        <taxon>Nocardiaceae</taxon>
        <taxon>Nocardia</taxon>
    </lineage>
</organism>
<accession>W5TKB3</accession>
<dbReference type="PANTHER" id="PTHR46797:SF1">
    <property type="entry name" value="METHYLPHOSPHONATE SYNTHASE"/>
    <property type="match status" value="1"/>
</dbReference>
<name>W5TKB3_9NOCA</name>
<dbReference type="Gene3D" id="1.10.260.40">
    <property type="entry name" value="lambda repressor-like DNA-binding domains"/>
    <property type="match status" value="1"/>
</dbReference>
<evidence type="ECO:0000259" key="3">
    <source>
        <dbReference type="PROSITE" id="PS50943"/>
    </source>
</evidence>
<keyword evidence="1" id="KW-0238">DNA-binding</keyword>
<dbReference type="InterPro" id="IPR001387">
    <property type="entry name" value="Cro/C1-type_HTH"/>
</dbReference>
<dbReference type="PATRIC" id="fig|1415166.3.peg.2969"/>
<dbReference type="InterPro" id="IPR014710">
    <property type="entry name" value="RmlC-like_jellyroll"/>
</dbReference>
<sequence length="227" mass="24708">MNCGPVPTSDRPVIDNDGMRTGSDGRIGDNELVARNVRRYRMERAMSLGDLARRSGLSKQTLSKIEQGVGNPTVETLSQLGAALDISARRLLTEWGTPVYVLRSGEGSWAERHGVAERMLDETYGSGHVRTLVLRLERAAGQPEIVEPHPPGTLHHLYLISGKLRAGPANDAVDLAAGDFVRFPGDVPHRLICLSERALAHMVTTIPQVRQFGPPPTRTAPPTDETP</sequence>
<dbReference type="CDD" id="cd00093">
    <property type="entry name" value="HTH_XRE"/>
    <property type="match status" value="1"/>
</dbReference>
<dbReference type="GO" id="GO:0003700">
    <property type="term" value="F:DNA-binding transcription factor activity"/>
    <property type="evidence" value="ECO:0007669"/>
    <property type="project" value="TreeGrafter"/>
</dbReference>
<dbReference type="eggNOG" id="COG1396">
    <property type="taxonomic scope" value="Bacteria"/>
</dbReference>
<dbReference type="Gene3D" id="2.60.120.10">
    <property type="entry name" value="Jelly Rolls"/>
    <property type="match status" value="1"/>
</dbReference>
<protein>
    <submittedName>
        <fullName evidence="4">Transcriptional regulator</fullName>
    </submittedName>
</protein>
<dbReference type="KEGG" id="nno:NONO_c28970"/>
<dbReference type="GO" id="GO:0005829">
    <property type="term" value="C:cytosol"/>
    <property type="evidence" value="ECO:0007669"/>
    <property type="project" value="TreeGrafter"/>
</dbReference>
<evidence type="ECO:0000313" key="5">
    <source>
        <dbReference type="Proteomes" id="UP000019150"/>
    </source>
</evidence>
<dbReference type="InterPro" id="IPR010982">
    <property type="entry name" value="Lambda_DNA-bd_dom_sf"/>
</dbReference>